<comment type="function">
    <text evidence="8">One of two assembly initiator proteins, it binds directly to the 5'-end of the 23S rRNA, where it nucleates assembly of the 50S subunit.</text>
</comment>
<comment type="similarity">
    <text evidence="1 8 9">Belongs to the universal ribosomal protein uL24 family.</text>
</comment>
<keyword evidence="2 8" id="KW-0699">rRNA-binding</keyword>
<evidence type="ECO:0000313" key="12">
    <source>
        <dbReference type="Proteomes" id="UP000199608"/>
    </source>
</evidence>
<name>A0A1H2K6N1_9BACT</name>
<dbReference type="InterPro" id="IPR041988">
    <property type="entry name" value="Ribosomal_uL24_KOW"/>
</dbReference>
<dbReference type="HAMAP" id="MF_01326_B">
    <property type="entry name" value="Ribosomal_uL24_B"/>
    <property type="match status" value="1"/>
</dbReference>
<keyword evidence="3 8" id="KW-0694">RNA-binding</keyword>
<keyword evidence="4 8" id="KW-0689">Ribosomal protein</keyword>
<feature type="domain" description="KOW" evidence="10">
    <location>
        <begin position="7"/>
        <end position="34"/>
    </location>
</feature>
<dbReference type="EMBL" id="FNLL01000022">
    <property type="protein sequence ID" value="SDU64374.1"/>
    <property type="molecule type" value="Genomic_DNA"/>
</dbReference>
<dbReference type="FunFam" id="2.30.30.30:FF:000004">
    <property type="entry name" value="50S ribosomal protein L24"/>
    <property type="match status" value="1"/>
</dbReference>
<evidence type="ECO:0000256" key="9">
    <source>
        <dbReference type="RuleBase" id="RU003477"/>
    </source>
</evidence>
<gene>
    <name evidence="8" type="primary">rplX</name>
    <name evidence="11" type="ORF">SAMN04487931_12214</name>
</gene>
<keyword evidence="12" id="KW-1185">Reference proteome</keyword>
<organism evidence="11 12">
    <name type="scientific">Desulfobacula phenolica</name>
    <dbReference type="NCBI Taxonomy" id="90732"/>
    <lineage>
        <taxon>Bacteria</taxon>
        <taxon>Pseudomonadati</taxon>
        <taxon>Thermodesulfobacteriota</taxon>
        <taxon>Desulfobacteria</taxon>
        <taxon>Desulfobacterales</taxon>
        <taxon>Desulfobacteraceae</taxon>
        <taxon>Desulfobacula</taxon>
    </lineage>
</organism>
<dbReference type="NCBIfam" id="TIGR01079">
    <property type="entry name" value="rplX_bact"/>
    <property type="match status" value="1"/>
</dbReference>
<dbReference type="InterPro" id="IPR005825">
    <property type="entry name" value="Ribosomal_uL24_CS"/>
</dbReference>
<dbReference type="Gene3D" id="2.30.30.30">
    <property type="match status" value="1"/>
</dbReference>
<evidence type="ECO:0000256" key="8">
    <source>
        <dbReference type="HAMAP-Rule" id="MF_01326"/>
    </source>
</evidence>
<sequence length="109" mass="12246">MEAIKIRLKKDDKVKVLTGKDKGKIGKVLKVVKKTNRVVVENINVVKVHQRPTQANPQGGIVEKTMPIHISNLMIMCNSCVKPTRIGMKLLEDGKRVRICKKCSQQIDS</sequence>
<dbReference type="GO" id="GO:0006412">
    <property type="term" value="P:translation"/>
    <property type="evidence" value="ECO:0007669"/>
    <property type="project" value="UniProtKB-UniRule"/>
</dbReference>
<dbReference type="InterPro" id="IPR008991">
    <property type="entry name" value="Translation_prot_SH3-like_sf"/>
</dbReference>
<dbReference type="SMART" id="SM00739">
    <property type="entry name" value="KOW"/>
    <property type="match status" value="1"/>
</dbReference>
<evidence type="ECO:0000256" key="7">
    <source>
        <dbReference type="ARBA" id="ARBA00058688"/>
    </source>
</evidence>
<evidence type="ECO:0000259" key="10">
    <source>
        <dbReference type="SMART" id="SM00739"/>
    </source>
</evidence>
<dbReference type="GO" id="GO:0005840">
    <property type="term" value="C:ribosome"/>
    <property type="evidence" value="ECO:0007669"/>
    <property type="project" value="UniProtKB-KW"/>
</dbReference>
<dbReference type="AlphaFoldDB" id="A0A1H2K6N1"/>
<comment type="function">
    <text evidence="7 8">One of the proteins that surrounds the polypeptide exit tunnel on the outside of the subunit.</text>
</comment>
<dbReference type="GO" id="GO:0019843">
    <property type="term" value="F:rRNA binding"/>
    <property type="evidence" value="ECO:0007669"/>
    <property type="project" value="UniProtKB-UniRule"/>
</dbReference>
<accession>A0A1H2K6N1</accession>
<keyword evidence="5 8" id="KW-0687">Ribonucleoprotein</keyword>
<reference evidence="12" key="1">
    <citation type="submission" date="2016-10" db="EMBL/GenBank/DDBJ databases">
        <authorList>
            <person name="Varghese N."/>
            <person name="Submissions S."/>
        </authorList>
    </citation>
    <scope>NUCLEOTIDE SEQUENCE [LARGE SCALE GENOMIC DNA]</scope>
    <source>
        <strain evidence="12">DSM 3384</strain>
    </source>
</reference>
<comment type="subunit">
    <text evidence="8">Part of the 50S ribosomal subunit.</text>
</comment>
<dbReference type="InterPro" id="IPR003256">
    <property type="entry name" value="Ribosomal_uL24"/>
</dbReference>
<evidence type="ECO:0000256" key="5">
    <source>
        <dbReference type="ARBA" id="ARBA00023274"/>
    </source>
</evidence>
<dbReference type="SUPFAM" id="SSF50104">
    <property type="entry name" value="Translation proteins SH3-like domain"/>
    <property type="match status" value="1"/>
</dbReference>
<dbReference type="Pfam" id="PF17136">
    <property type="entry name" value="ribosomal_L24"/>
    <property type="match status" value="1"/>
</dbReference>
<evidence type="ECO:0000313" key="11">
    <source>
        <dbReference type="EMBL" id="SDU64374.1"/>
    </source>
</evidence>
<proteinExistence type="inferred from homology"/>
<evidence type="ECO:0000256" key="3">
    <source>
        <dbReference type="ARBA" id="ARBA00022884"/>
    </source>
</evidence>
<dbReference type="Proteomes" id="UP000199608">
    <property type="component" value="Unassembled WGS sequence"/>
</dbReference>
<dbReference type="InterPro" id="IPR005824">
    <property type="entry name" value="KOW"/>
</dbReference>
<evidence type="ECO:0000256" key="4">
    <source>
        <dbReference type="ARBA" id="ARBA00022980"/>
    </source>
</evidence>
<dbReference type="InterPro" id="IPR014722">
    <property type="entry name" value="Rib_uL2_dom2"/>
</dbReference>
<evidence type="ECO:0000256" key="1">
    <source>
        <dbReference type="ARBA" id="ARBA00010618"/>
    </source>
</evidence>
<dbReference type="GO" id="GO:1990904">
    <property type="term" value="C:ribonucleoprotein complex"/>
    <property type="evidence" value="ECO:0007669"/>
    <property type="project" value="UniProtKB-KW"/>
</dbReference>
<dbReference type="PANTHER" id="PTHR12903">
    <property type="entry name" value="MITOCHONDRIAL RIBOSOMAL PROTEIN L24"/>
    <property type="match status" value="1"/>
</dbReference>
<dbReference type="CDD" id="cd06089">
    <property type="entry name" value="KOW_RPL26"/>
    <property type="match status" value="1"/>
</dbReference>
<dbReference type="Pfam" id="PF00467">
    <property type="entry name" value="KOW"/>
    <property type="match status" value="1"/>
</dbReference>
<evidence type="ECO:0000256" key="2">
    <source>
        <dbReference type="ARBA" id="ARBA00022730"/>
    </source>
</evidence>
<dbReference type="InterPro" id="IPR057264">
    <property type="entry name" value="Ribosomal_uL24_C"/>
</dbReference>
<evidence type="ECO:0000256" key="6">
    <source>
        <dbReference type="ARBA" id="ARBA00035206"/>
    </source>
</evidence>
<protein>
    <recommendedName>
        <fullName evidence="6 8">Large ribosomal subunit protein uL24</fullName>
    </recommendedName>
</protein>
<dbReference type="GO" id="GO:0003735">
    <property type="term" value="F:structural constituent of ribosome"/>
    <property type="evidence" value="ECO:0007669"/>
    <property type="project" value="InterPro"/>
</dbReference>
<dbReference type="PROSITE" id="PS01108">
    <property type="entry name" value="RIBOSOMAL_L24"/>
    <property type="match status" value="1"/>
</dbReference>